<organism evidence="1 2">
    <name type="scientific">Lindgomyces ingoldianus</name>
    <dbReference type="NCBI Taxonomy" id="673940"/>
    <lineage>
        <taxon>Eukaryota</taxon>
        <taxon>Fungi</taxon>
        <taxon>Dikarya</taxon>
        <taxon>Ascomycota</taxon>
        <taxon>Pezizomycotina</taxon>
        <taxon>Dothideomycetes</taxon>
        <taxon>Pleosporomycetidae</taxon>
        <taxon>Pleosporales</taxon>
        <taxon>Lindgomycetaceae</taxon>
        <taxon>Lindgomyces</taxon>
    </lineage>
</organism>
<evidence type="ECO:0000313" key="1">
    <source>
        <dbReference type="EMBL" id="KAF2468064.1"/>
    </source>
</evidence>
<protein>
    <submittedName>
        <fullName evidence="1">Uncharacterized protein</fullName>
    </submittedName>
</protein>
<sequence>MVTMSKPTTHPLYLLRLVGSAGNKCKVQESNFCSEIITGPPLVSSGDPRLSKFTTRLELNQRKLSHVSTPVLCVSEIGTGDALPVSSDGSRAGQRLIKHFLDVWNKIQEDLEKNSRIRTLITLDVPGVRESSARLYLWNSTRFSFIAKLLYVKNKRLAPSYRVMHQIPEYLHVLLVSTLKF</sequence>
<keyword evidence="2" id="KW-1185">Reference proteome</keyword>
<dbReference type="Proteomes" id="UP000799755">
    <property type="component" value="Unassembled WGS sequence"/>
</dbReference>
<name>A0ACB6QM27_9PLEO</name>
<comment type="caution">
    <text evidence="1">The sequence shown here is derived from an EMBL/GenBank/DDBJ whole genome shotgun (WGS) entry which is preliminary data.</text>
</comment>
<dbReference type="EMBL" id="MU003517">
    <property type="protein sequence ID" value="KAF2468064.1"/>
    <property type="molecule type" value="Genomic_DNA"/>
</dbReference>
<proteinExistence type="predicted"/>
<gene>
    <name evidence="1" type="ORF">BDR25DRAFT_357822</name>
</gene>
<reference evidence="1" key="1">
    <citation type="journal article" date="2020" name="Stud. Mycol.">
        <title>101 Dothideomycetes genomes: a test case for predicting lifestyles and emergence of pathogens.</title>
        <authorList>
            <person name="Haridas S."/>
            <person name="Albert R."/>
            <person name="Binder M."/>
            <person name="Bloem J."/>
            <person name="Labutti K."/>
            <person name="Salamov A."/>
            <person name="Andreopoulos B."/>
            <person name="Baker S."/>
            <person name="Barry K."/>
            <person name="Bills G."/>
            <person name="Bluhm B."/>
            <person name="Cannon C."/>
            <person name="Castanera R."/>
            <person name="Culley D."/>
            <person name="Daum C."/>
            <person name="Ezra D."/>
            <person name="Gonzalez J."/>
            <person name="Henrissat B."/>
            <person name="Kuo A."/>
            <person name="Liang C."/>
            <person name="Lipzen A."/>
            <person name="Lutzoni F."/>
            <person name="Magnuson J."/>
            <person name="Mondo S."/>
            <person name="Nolan M."/>
            <person name="Ohm R."/>
            <person name="Pangilinan J."/>
            <person name="Park H.-J."/>
            <person name="Ramirez L."/>
            <person name="Alfaro M."/>
            <person name="Sun H."/>
            <person name="Tritt A."/>
            <person name="Yoshinaga Y."/>
            <person name="Zwiers L.-H."/>
            <person name="Turgeon B."/>
            <person name="Goodwin S."/>
            <person name="Spatafora J."/>
            <person name="Crous P."/>
            <person name="Grigoriev I."/>
        </authorList>
    </citation>
    <scope>NUCLEOTIDE SEQUENCE</scope>
    <source>
        <strain evidence="1">ATCC 200398</strain>
    </source>
</reference>
<evidence type="ECO:0000313" key="2">
    <source>
        <dbReference type="Proteomes" id="UP000799755"/>
    </source>
</evidence>
<accession>A0ACB6QM27</accession>